<organism evidence="2 3">
    <name type="scientific">Diploptera punctata</name>
    <name type="common">Pacific beetle cockroach</name>
    <dbReference type="NCBI Taxonomy" id="6984"/>
    <lineage>
        <taxon>Eukaryota</taxon>
        <taxon>Metazoa</taxon>
        <taxon>Ecdysozoa</taxon>
        <taxon>Arthropoda</taxon>
        <taxon>Hexapoda</taxon>
        <taxon>Insecta</taxon>
        <taxon>Pterygota</taxon>
        <taxon>Neoptera</taxon>
        <taxon>Polyneoptera</taxon>
        <taxon>Dictyoptera</taxon>
        <taxon>Blattodea</taxon>
        <taxon>Blaberoidea</taxon>
        <taxon>Blaberidae</taxon>
        <taxon>Diplopterinae</taxon>
        <taxon>Diploptera</taxon>
    </lineage>
</organism>
<keyword evidence="1" id="KW-0812">Transmembrane</keyword>
<feature type="transmembrane region" description="Helical" evidence="1">
    <location>
        <begin position="27"/>
        <end position="48"/>
    </location>
</feature>
<sequence>ALGYTIVLLTFSLQTPLKGLCGRLEGFPRVCVVDVYLFFSFCGTVNVWRGIWNLLNIYFLSSNPEASYWITHGGCLLILMLINCSNSILVRGVYIDAEEEGGKCVVFPCYYLRLFFQNKRKEKLQLLQIQQQQQKVPLVTNPARSKSDSDGKQSSGFVVLDIQQPNNSPNHLQVPLMGIPLQTLEDVPESLL</sequence>
<evidence type="ECO:0000256" key="1">
    <source>
        <dbReference type="SAM" id="Phobius"/>
    </source>
</evidence>
<dbReference type="GO" id="GO:0070073">
    <property type="term" value="P:clustering of voltage-gated calcium channels"/>
    <property type="evidence" value="ECO:0007669"/>
    <property type="project" value="TreeGrafter"/>
</dbReference>
<dbReference type="PANTHER" id="PTHR35270:SF2">
    <property type="entry name" value="FUSELESS, ISOFORM A"/>
    <property type="match status" value="1"/>
</dbReference>
<keyword evidence="3" id="KW-1185">Reference proteome</keyword>
<dbReference type="GO" id="GO:0042734">
    <property type="term" value="C:presynaptic membrane"/>
    <property type="evidence" value="ECO:0007669"/>
    <property type="project" value="TreeGrafter"/>
</dbReference>
<reference evidence="2" key="2">
    <citation type="submission" date="2023-05" db="EMBL/GenBank/DDBJ databases">
        <authorList>
            <person name="Fouks B."/>
        </authorList>
    </citation>
    <scope>NUCLEOTIDE SEQUENCE</scope>
    <source>
        <strain evidence="2">Stay&amp;Tobe</strain>
        <tissue evidence="2">Testes</tissue>
    </source>
</reference>
<dbReference type="EMBL" id="JASPKZ010000038">
    <property type="protein sequence ID" value="KAJ9600996.1"/>
    <property type="molecule type" value="Genomic_DNA"/>
</dbReference>
<comment type="caution">
    <text evidence="2">The sequence shown here is derived from an EMBL/GenBank/DDBJ whole genome shotgun (WGS) entry which is preliminary data.</text>
</comment>
<reference evidence="2" key="1">
    <citation type="journal article" date="2023" name="IScience">
        <title>Live-bearing cockroach genome reveals convergent evolutionary mechanisms linked to viviparity in insects and beyond.</title>
        <authorList>
            <person name="Fouks B."/>
            <person name="Harrison M.C."/>
            <person name="Mikhailova A.A."/>
            <person name="Marchal E."/>
            <person name="English S."/>
            <person name="Carruthers M."/>
            <person name="Jennings E.C."/>
            <person name="Chiamaka E.L."/>
            <person name="Frigard R.A."/>
            <person name="Pippel M."/>
            <person name="Attardo G.M."/>
            <person name="Benoit J.B."/>
            <person name="Bornberg-Bauer E."/>
            <person name="Tobe S.S."/>
        </authorList>
    </citation>
    <scope>NUCLEOTIDE SEQUENCE</scope>
    <source>
        <strain evidence="2">Stay&amp;Tobe</strain>
    </source>
</reference>
<keyword evidence="1" id="KW-0472">Membrane</keyword>
<name>A0AAD8AL05_DIPPU</name>
<dbReference type="GO" id="GO:0007274">
    <property type="term" value="P:neuromuscular synaptic transmission"/>
    <property type="evidence" value="ECO:0007669"/>
    <property type="project" value="TreeGrafter"/>
</dbReference>
<dbReference type="AlphaFoldDB" id="A0AAD8AL05"/>
<feature type="non-terminal residue" evidence="2">
    <location>
        <position position="1"/>
    </location>
</feature>
<dbReference type="GO" id="GO:0007270">
    <property type="term" value="P:neuron-neuron synaptic transmission"/>
    <property type="evidence" value="ECO:0007669"/>
    <property type="project" value="TreeGrafter"/>
</dbReference>
<protein>
    <submittedName>
        <fullName evidence="2">Uncharacterized protein</fullName>
    </submittedName>
</protein>
<proteinExistence type="predicted"/>
<dbReference type="InterPro" id="IPR032751">
    <property type="entry name" value="Fuseless"/>
</dbReference>
<keyword evidence="1" id="KW-1133">Transmembrane helix</keyword>
<gene>
    <name evidence="2" type="ORF">L9F63_000834</name>
</gene>
<dbReference type="Proteomes" id="UP001233999">
    <property type="component" value="Unassembled WGS sequence"/>
</dbReference>
<dbReference type="Pfam" id="PF15993">
    <property type="entry name" value="Fuseless"/>
    <property type="match status" value="1"/>
</dbReference>
<evidence type="ECO:0000313" key="3">
    <source>
        <dbReference type="Proteomes" id="UP001233999"/>
    </source>
</evidence>
<dbReference type="PANTHER" id="PTHR35270">
    <property type="entry name" value="FUSELESS, ISOFORM A"/>
    <property type="match status" value="1"/>
</dbReference>
<evidence type="ECO:0000313" key="2">
    <source>
        <dbReference type="EMBL" id="KAJ9600996.1"/>
    </source>
</evidence>
<accession>A0AAD8AL05</accession>
<feature type="transmembrane region" description="Helical" evidence="1">
    <location>
        <begin position="68"/>
        <end position="89"/>
    </location>
</feature>